<evidence type="ECO:0000313" key="3">
    <source>
        <dbReference type="Proteomes" id="UP000736335"/>
    </source>
</evidence>
<keyword evidence="3" id="KW-1185">Reference proteome</keyword>
<evidence type="ECO:0000256" key="1">
    <source>
        <dbReference type="SAM" id="MobiDB-lite"/>
    </source>
</evidence>
<dbReference type="Proteomes" id="UP000736335">
    <property type="component" value="Unassembled WGS sequence"/>
</dbReference>
<sequence>MDSKVGETRVSTLPPDCSSASSRKLGNRSSWYRTDPSKFSSDQMVKLRKFLQALGRRASSLGNKIVGRAKKFVGLNAVPDPHGFMKLPQELVDHILYMLRDDCETLRACSLTCKALLYSTRPLTHHTLHLTQRTRGSFTKAKTFSCMRPNRDGARLYFLSYMGKRGLLQHARRVNISLPRVFTPNTLLPHLHYFQTLNRVHTLTIKHYDAVLWANHHKTCFAHFYPTLTSLSLCHPSGRFPFLLQFALQFPNLEDLSLEWLKNEEQVQTDLTVPAIIHQSPPLRGRFRLAGVYPEELFNELRKKMNFRSVELDRPSHAQHVLDACADTLENLTIIHHERIIRTDLSKLSALRRLTLRMVFPEANSSVQFSISAAISTITSPVFHEFVLEFTGPSYLYDCLEPDSCWACWDCNWRELDQILEEQFAKLGNFSMVFRMGEIQHLRHVQEHAETVFPLLASRGCVRFETRSLQITYCMPPLQPQLCMRAHTKRMIGN</sequence>
<dbReference type="EMBL" id="WIUZ02000002">
    <property type="protein sequence ID" value="KAF9790798.1"/>
    <property type="molecule type" value="Genomic_DNA"/>
</dbReference>
<feature type="region of interest" description="Disordered" evidence="1">
    <location>
        <begin position="1"/>
        <end position="29"/>
    </location>
</feature>
<feature type="compositionally biased region" description="Polar residues" evidence="1">
    <location>
        <begin position="18"/>
        <end position="29"/>
    </location>
</feature>
<dbReference type="SUPFAM" id="SSF81383">
    <property type="entry name" value="F-box domain"/>
    <property type="match status" value="1"/>
</dbReference>
<dbReference type="AlphaFoldDB" id="A0A9P6HMI8"/>
<reference evidence="2" key="1">
    <citation type="journal article" date="2020" name="Nat. Commun.">
        <title>Large-scale genome sequencing of mycorrhizal fungi provides insights into the early evolution of symbiotic traits.</title>
        <authorList>
            <person name="Miyauchi S."/>
            <person name="Kiss E."/>
            <person name="Kuo A."/>
            <person name="Drula E."/>
            <person name="Kohler A."/>
            <person name="Sanchez-Garcia M."/>
            <person name="Morin E."/>
            <person name="Andreopoulos B."/>
            <person name="Barry K.W."/>
            <person name="Bonito G."/>
            <person name="Buee M."/>
            <person name="Carver A."/>
            <person name="Chen C."/>
            <person name="Cichocki N."/>
            <person name="Clum A."/>
            <person name="Culley D."/>
            <person name="Crous P.W."/>
            <person name="Fauchery L."/>
            <person name="Girlanda M."/>
            <person name="Hayes R.D."/>
            <person name="Keri Z."/>
            <person name="LaButti K."/>
            <person name="Lipzen A."/>
            <person name="Lombard V."/>
            <person name="Magnuson J."/>
            <person name="Maillard F."/>
            <person name="Murat C."/>
            <person name="Nolan M."/>
            <person name="Ohm R.A."/>
            <person name="Pangilinan J."/>
            <person name="Pereira M.F."/>
            <person name="Perotto S."/>
            <person name="Peter M."/>
            <person name="Pfister S."/>
            <person name="Riley R."/>
            <person name="Sitrit Y."/>
            <person name="Stielow J.B."/>
            <person name="Szollosi G."/>
            <person name="Zifcakova L."/>
            <person name="Stursova M."/>
            <person name="Spatafora J.W."/>
            <person name="Tedersoo L."/>
            <person name="Vaario L.M."/>
            <person name="Yamada A."/>
            <person name="Yan M."/>
            <person name="Wang P."/>
            <person name="Xu J."/>
            <person name="Bruns T."/>
            <person name="Baldrian P."/>
            <person name="Vilgalys R."/>
            <person name="Dunand C."/>
            <person name="Henrissat B."/>
            <person name="Grigoriev I.V."/>
            <person name="Hibbett D."/>
            <person name="Nagy L.G."/>
            <person name="Martin F.M."/>
        </authorList>
    </citation>
    <scope>NUCLEOTIDE SEQUENCE</scope>
    <source>
        <strain evidence="2">UH-Tt-Lm1</strain>
    </source>
</reference>
<organism evidence="2 3">
    <name type="scientific">Thelephora terrestris</name>
    <dbReference type="NCBI Taxonomy" id="56493"/>
    <lineage>
        <taxon>Eukaryota</taxon>
        <taxon>Fungi</taxon>
        <taxon>Dikarya</taxon>
        <taxon>Basidiomycota</taxon>
        <taxon>Agaricomycotina</taxon>
        <taxon>Agaricomycetes</taxon>
        <taxon>Thelephorales</taxon>
        <taxon>Thelephoraceae</taxon>
        <taxon>Thelephora</taxon>
    </lineage>
</organism>
<name>A0A9P6HMI8_9AGAM</name>
<comment type="caution">
    <text evidence="2">The sequence shown here is derived from an EMBL/GenBank/DDBJ whole genome shotgun (WGS) entry which is preliminary data.</text>
</comment>
<reference evidence="2" key="2">
    <citation type="submission" date="2020-11" db="EMBL/GenBank/DDBJ databases">
        <authorList>
            <consortium name="DOE Joint Genome Institute"/>
            <person name="Kuo A."/>
            <person name="Miyauchi S."/>
            <person name="Kiss E."/>
            <person name="Drula E."/>
            <person name="Kohler A."/>
            <person name="Sanchez-Garcia M."/>
            <person name="Andreopoulos B."/>
            <person name="Barry K.W."/>
            <person name="Bonito G."/>
            <person name="Buee M."/>
            <person name="Carver A."/>
            <person name="Chen C."/>
            <person name="Cichocki N."/>
            <person name="Clum A."/>
            <person name="Culley D."/>
            <person name="Crous P.W."/>
            <person name="Fauchery L."/>
            <person name="Girlanda M."/>
            <person name="Hayes R."/>
            <person name="Keri Z."/>
            <person name="Labutti K."/>
            <person name="Lipzen A."/>
            <person name="Lombard V."/>
            <person name="Magnuson J."/>
            <person name="Maillard F."/>
            <person name="Morin E."/>
            <person name="Murat C."/>
            <person name="Nolan M."/>
            <person name="Ohm R."/>
            <person name="Pangilinan J."/>
            <person name="Pereira M."/>
            <person name="Perotto S."/>
            <person name="Peter M."/>
            <person name="Riley R."/>
            <person name="Sitrit Y."/>
            <person name="Stielow B."/>
            <person name="Szollosi G."/>
            <person name="Zifcakova L."/>
            <person name="Stursova M."/>
            <person name="Spatafora J.W."/>
            <person name="Tedersoo L."/>
            <person name="Vaario L.-M."/>
            <person name="Yamada A."/>
            <person name="Yan M."/>
            <person name="Wang P."/>
            <person name="Xu J."/>
            <person name="Bruns T."/>
            <person name="Baldrian P."/>
            <person name="Vilgalys R."/>
            <person name="Henrissat B."/>
            <person name="Grigoriev I.V."/>
            <person name="Hibbett D."/>
            <person name="Nagy L.G."/>
            <person name="Martin F.M."/>
        </authorList>
    </citation>
    <scope>NUCLEOTIDE SEQUENCE</scope>
    <source>
        <strain evidence="2">UH-Tt-Lm1</strain>
    </source>
</reference>
<proteinExistence type="predicted"/>
<protein>
    <recommendedName>
        <fullName evidence="4">F-box domain-containing protein</fullName>
    </recommendedName>
</protein>
<gene>
    <name evidence="2" type="ORF">BJ322DRAFT_1038211</name>
</gene>
<dbReference type="InterPro" id="IPR036047">
    <property type="entry name" value="F-box-like_dom_sf"/>
</dbReference>
<evidence type="ECO:0000313" key="2">
    <source>
        <dbReference type="EMBL" id="KAF9790798.1"/>
    </source>
</evidence>
<evidence type="ECO:0008006" key="4">
    <source>
        <dbReference type="Google" id="ProtNLM"/>
    </source>
</evidence>
<accession>A0A9P6HMI8</accession>